<dbReference type="Pfam" id="PF11700">
    <property type="entry name" value="ATG22"/>
    <property type="match status" value="1"/>
</dbReference>
<dbReference type="OrthoDB" id="42657at2759"/>
<organism evidence="13 14">
    <name type="scientific">Aspergillus leporis</name>
    <dbReference type="NCBI Taxonomy" id="41062"/>
    <lineage>
        <taxon>Eukaryota</taxon>
        <taxon>Fungi</taxon>
        <taxon>Dikarya</taxon>
        <taxon>Ascomycota</taxon>
        <taxon>Pezizomycotina</taxon>
        <taxon>Eurotiomycetes</taxon>
        <taxon>Eurotiomycetidae</taxon>
        <taxon>Eurotiales</taxon>
        <taxon>Aspergillaceae</taxon>
        <taxon>Aspergillus</taxon>
        <taxon>Aspergillus subgen. Circumdati</taxon>
    </lineage>
</organism>
<evidence type="ECO:0000256" key="8">
    <source>
        <dbReference type="ARBA" id="ARBA00023006"/>
    </source>
</evidence>
<evidence type="ECO:0000256" key="5">
    <source>
        <dbReference type="ARBA" id="ARBA00022692"/>
    </source>
</evidence>
<evidence type="ECO:0000313" key="14">
    <source>
        <dbReference type="Proteomes" id="UP000326565"/>
    </source>
</evidence>
<comment type="function">
    <text evidence="10 11">Vacuolar effluxer which mediate the efflux of amino acids resulting from autophagic degradation. The release of autophagic amino acids allows the maintenance of protein synthesis and viability during nitrogen starvation.</text>
</comment>
<keyword evidence="7 11" id="KW-1133">Transmembrane helix</keyword>
<keyword evidence="9 11" id="KW-0472">Membrane</keyword>
<gene>
    <name evidence="13" type="ORF">BDV29DRAFT_180396</name>
</gene>
<evidence type="ECO:0000256" key="2">
    <source>
        <dbReference type="ARBA" id="ARBA00006978"/>
    </source>
</evidence>
<evidence type="ECO:0000256" key="1">
    <source>
        <dbReference type="ARBA" id="ARBA00004128"/>
    </source>
</evidence>
<keyword evidence="6 11" id="KW-0029">Amino-acid transport</keyword>
<dbReference type="AlphaFoldDB" id="A0A5N5WQ88"/>
<evidence type="ECO:0000256" key="9">
    <source>
        <dbReference type="ARBA" id="ARBA00023136"/>
    </source>
</evidence>
<evidence type="ECO:0000313" key="13">
    <source>
        <dbReference type="EMBL" id="KAB8070708.1"/>
    </source>
</evidence>
<dbReference type="PANTHER" id="PTHR23519:SF4">
    <property type="entry name" value="AUTOPHAGY-RELATED PROTEIN"/>
    <property type="match status" value="1"/>
</dbReference>
<dbReference type="PANTHER" id="PTHR23519">
    <property type="entry name" value="AUTOPHAGY-RELATED PROTEIN 22"/>
    <property type="match status" value="1"/>
</dbReference>
<feature type="transmembrane region" description="Helical" evidence="11">
    <location>
        <begin position="512"/>
        <end position="533"/>
    </location>
</feature>
<comment type="caution">
    <text evidence="11">Lacks conserved residue(s) required for the propagation of feature annotation.</text>
</comment>
<keyword evidence="14" id="KW-1185">Reference proteome</keyword>
<evidence type="ECO:0000256" key="7">
    <source>
        <dbReference type="ARBA" id="ARBA00022989"/>
    </source>
</evidence>
<sequence length="549" mass="62170">MSHNGQNLNQEVSSVNSGATDTMETRDLPISTGKVNVTVQSIAPQPEQLPPRDELDRLFRAEEDYDQPTTTRIELWSYYLYYNGDNGVGPGSYSQALFQWALTGAGWQPGTEPHEPCTGSSACVVPWAGGTRSVSSVVLIANGLCFTFMTVIFVWLGSAADYGSFGRWLLLALTVVCWALQYGMMAIKDPSQWPAAMGMYVVAYIAYGATLVFYAAVFPRLARFMPHVRKAREEDLRERKITVEEYDAIESLERNHISNVSTAHSNIGYLLTLALNLSVLLPLQGNNYSNNLALCLTNSYWVVLGVWWFIFQQRRPGPPVPKGSSYATVGFKQLWAAFREVRALPQTFLYFVAYFLLADGLNTNGTLVSIIQNNQISFSFLQLTYLGITQAVCSIISTFGFWYIQKYFKIRTKIMFLITNFFSVFIPFWGMLGLWTTRIGYHNRWEFYFYNVIFGLFQAPYYAYAQTMISELMPQGYDNMFFALFGITNRASSIIGPNVIQAIINDTQNNWMGFPFLFAICVAAMIMIGLVDVEKGRQDARKFVQRKRL</sequence>
<dbReference type="InterPro" id="IPR024671">
    <property type="entry name" value="Atg22-like"/>
</dbReference>
<dbReference type="GO" id="GO:0032974">
    <property type="term" value="P:amino acid transmembrane export from vacuole"/>
    <property type="evidence" value="ECO:0007669"/>
    <property type="project" value="InterPro"/>
</dbReference>
<dbReference type="SUPFAM" id="SSF103473">
    <property type="entry name" value="MFS general substrate transporter"/>
    <property type="match status" value="1"/>
</dbReference>
<keyword evidence="4 11" id="KW-0926">Vacuole</keyword>
<evidence type="ECO:0000256" key="12">
    <source>
        <dbReference type="SAM" id="MobiDB-lite"/>
    </source>
</evidence>
<evidence type="ECO:0000256" key="6">
    <source>
        <dbReference type="ARBA" id="ARBA00022970"/>
    </source>
</evidence>
<feature type="transmembrane region" description="Helical" evidence="11">
    <location>
        <begin position="447"/>
        <end position="465"/>
    </location>
</feature>
<dbReference type="InterPro" id="IPR036259">
    <property type="entry name" value="MFS_trans_sf"/>
</dbReference>
<keyword evidence="8 11" id="KW-0072">Autophagy</keyword>
<dbReference type="GO" id="GO:0006914">
    <property type="term" value="P:autophagy"/>
    <property type="evidence" value="ECO:0007669"/>
    <property type="project" value="UniProtKB-KW"/>
</dbReference>
<feature type="compositionally biased region" description="Polar residues" evidence="12">
    <location>
        <begin position="1"/>
        <end position="22"/>
    </location>
</feature>
<evidence type="ECO:0000256" key="3">
    <source>
        <dbReference type="ARBA" id="ARBA00022448"/>
    </source>
</evidence>
<feature type="transmembrane region" description="Helical" evidence="11">
    <location>
        <begin position="383"/>
        <end position="404"/>
    </location>
</feature>
<dbReference type="EMBL" id="ML732293">
    <property type="protein sequence ID" value="KAB8070708.1"/>
    <property type="molecule type" value="Genomic_DNA"/>
</dbReference>
<dbReference type="InterPro" id="IPR050495">
    <property type="entry name" value="ATG22/LtaA_families"/>
</dbReference>
<feature type="transmembrane region" description="Helical" evidence="11">
    <location>
        <begin position="348"/>
        <end position="371"/>
    </location>
</feature>
<proteinExistence type="inferred from homology"/>
<feature type="transmembrane region" description="Helical" evidence="11">
    <location>
        <begin position="168"/>
        <end position="187"/>
    </location>
</feature>
<accession>A0A5N5WQ88</accession>
<keyword evidence="3 11" id="KW-0813">Transport</keyword>
<feature type="transmembrane region" description="Helical" evidence="11">
    <location>
        <begin position="291"/>
        <end position="311"/>
    </location>
</feature>
<dbReference type="GO" id="GO:0005774">
    <property type="term" value="C:vacuolar membrane"/>
    <property type="evidence" value="ECO:0007669"/>
    <property type="project" value="UniProtKB-SubCell"/>
</dbReference>
<name>A0A5N5WQ88_9EURO</name>
<feature type="region of interest" description="Disordered" evidence="12">
    <location>
        <begin position="1"/>
        <end position="24"/>
    </location>
</feature>
<dbReference type="CDD" id="cd17483">
    <property type="entry name" value="MFS_Atg22_like"/>
    <property type="match status" value="1"/>
</dbReference>
<evidence type="ECO:0000256" key="10">
    <source>
        <dbReference type="ARBA" id="ARBA00024801"/>
    </source>
</evidence>
<keyword evidence="5 11" id="KW-0812">Transmembrane</keyword>
<dbReference type="Gene3D" id="1.20.1250.20">
    <property type="entry name" value="MFS general substrate transporter like domains"/>
    <property type="match status" value="1"/>
</dbReference>
<feature type="transmembrane region" description="Helical" evidence="11">
    <location>
        <begin position="416"/>
        <end position="435"/>
    </location>
</feature>
<comment type="subcellular location">
    <subcellularLocation>
        <location evidence="1 11">Vacuole membrane</location>
        <topology evidence="1 11">Multi-pass membrane protein</topology>
    </subcellularLocation>
</comment>
<evidence type="ECO:0000256" key="4">
    <source>
        <dbReference type="ARBA" id="ARBA00022554"/>
    </source>
</evidence>
<protein>
    <recommendedName>
        <fullName evidence="11">Autophagy-related protein</fullName>
    </recommendedName>
</protein>
<feature type="transmembrane region" description="Helical" evidence="11">
    <location>
        <begin position="134"/>
        <end position="156"/>
    </location>
</feature>
<dbReference type="InterPro" id="IPR044738">
    <property type="entry name" value="Atg22"/>
</dbReference>
<feature type="transmembrane region" description="Helical" evidence="11">
    <location>
        <begin position="199"/>
        <end position="222"/>
    </location>
</feature>
<evidence type="ECO:0000256" key="11">
    <source>
        <dbReference type="RuleBase" id="RU363073"/>
    </source>
</evidence>
<comment type="similarity">
    <text evidence="2 11">Belongs to the ATG22 family.</text>
</comment>
<reference evidence="13 14" key="1">
    <citation type="submission" date="2019-04" db="EMBL/GenBank/DDBJ databases">
        <title>Friends and foes A comparative genomics study of 23 Aspergillus species from section Flavi.</title>
        <authorList>
            <consortium name="DOE Joint Genome Institute"/>
            <person name="Kjaerbolling I."/>
            <person name="Vesth T."/>
            <person name="Frisvad J.C."/>
            <person name="Nybo J.L."/>
            <person name="Theobald S."/>
            <person name="Kildgaard S."/>
            <person name="Isbrandt T."/>
            <person name="Kuo A."/>
            <person name="Sato A."/>
            <person name="Lyhne E.K."/>
            <person name="Kogle M.E."/>
            <person name="Wiebenga A."/>
            <person name="Kun R.S."/>
            <person name="Lubbers R.J."/>
            <person name="Makela M.R."/>
            <person name="Barry K."/>
            <person name="Chovatia M."/>
            <person name="Clum A."/>
            <person name="Daum C."/>
            <person name="Haridas S."/>
            <person name="He G."/>
            <person name="LaButti K."/>
            <person name="Lipzen A."/>
            <person name="Mondo S."/>
            <person name="Riley R."/>
            <person name="Salamov A."/>
            <person name="Simmons B.A."/>
            <person name="Magnuson J.K."/>
            <person name="Henrissat B."/>
            <person name="Mortensen U.H."/>
            <person name="Larsen T.O."/>
            <person name="Devries R.P."/>
            <person name="Grigoriev I.V."/>
            <person name="Machida M."/>
            <person name="Baker S.E."/>
            <person name="Andersen M.R."/>
        </authorList>
    </citation>
    <scope>NUCLEOTIDE SEQUENCE [LARGE SCALE GENOMIC DNA]</scope>
    <source>
        <strain evidence="13 14">CBS 151.66</strain>
    </source>
</reference>
<dbReference type="Proteomes" id="UP000326565">
    <property type="component" value="Unassembled WGS sequence"/>
</dbReference>